<dbReference type="AlphaFoldDB" id="A0A0C9PTY1"/>
<accession>A0A0C9PTY1</accession>
<feature type="region of interest" description="Disordered" evidence="1">
    <location>
        <begin position="1"/>
        <end position="146"/>
    </location>
</feature>
<dbReference type="RefSeq" id="XP_011304786.1">
    <property type="nucleotide sequence ID" value="XM_011306484.1"/>
</dbReference>
<name>A0A0C9PTY1_9HYME</name>
<feature type="compositionally biased region" description="Polar residues" evidence="1">
    <location>
        <begin position="117"/>
        <end position="126"/>
    </location>
</feature>
<sequence>MPGCSKKCGKQKKRLSKDSKRSQDKYTETEYVSSAEDLTDRDSILSEGLEMKTSGKSADSFRSRSRRKDEKSARTPGSTPGRKAERRDQEDRTPPTPKASKKSKKSSGVTHDEYYSTEGSYISTPSGKKRRTPYSSETEDTSDTTKSYLKCVAMDLSKFLGEESTETESFEDDGDGIDCEDEVCGGYKVAVKKQRKAPSSSESSEEETGGSEKCPELCEDDPTKLPEEKPKKCDSNCRRKQWFERQRERRQAEMDDYLLRKGFRYFDDMCKCSLKCIMAQMCGDPFVRNFAFSTVGFLLGMKLCWELDGFYVIL</sequence>
<dbReference type="Proteomes" id="UP000694866">
    <property type="component" value="Unplaced"/>
</dbReference>
<feature type="compositionally biased region" description="Basic and acidic residues" evidence="1">
    <location>
        <begin position="59"/>
        <end position="73"/>
    </location>
</feature>
<feature type="region of interest" description="Disordered" evidence="1">
    <location>
        <begin position="195"/>
        <end position="229"/>
    </location>
</feature>
<feature type="compositionally biased region" description="Basic and acidic residues" evidence="1">
    <location>
        <begin position="213"/>
        <end position="229"/>
    </location>
</feature>
<dbReference type="GeneID" id="105267551"/>
<reference evidence="4" key="2">
    <citation type="submission" date="2025-04" db="UniProtKB">
        <authorList>
            <consortium name="RefSeq"/>
        </authorList>
    </citation>
    <scope>IDENTIFICATION</scope>
    <source>
        <strain evidence="4">USDA-PBARC FA_bdor</strain>
        <tissue evidence="4">Whole organism</tissue>
    </source>
</reference>
<proteinExistence type="predicted"/>
<dbReference type="EMBL" id="GBYB01004768">
    <property type="protein sequence ID" value="JAG74535.1"/>
    <property type="molecule type" value="Transcribed_RNA"/>
</dbReference>
<evidence type="ECO:0000313" key="3">
    <source>
        <dbReference type="Proteomes" id="UP000694866"/>
    </source>
</evidence>
<evidence type="ECO:0000313" key="2">
    <source>
        <dbReference type="EMBL" id="JAG74535.1"/>
    </source>
</evidence>
<protein>
    <submittedName>
        <fullName evidence="2">Klf10 protein</fullName>
    </submittedName>
    <submittedName>
        <fullName evidence="4">Transcriptional regulator ATRX homolog isoform X1</fullName>
    </submittedName>
</protein>
<feature type="compositionally biased region" description="Basic and acidic residues" evidence="1">
    <location>
        <begin position="16"/>
        <end position="28"/>
    </location>
</feature>
<organism evidence="2">
    <name type="scientific">Fopius arisanus</name>
    <dbReference type="NCBI Taxonomy" id="64838"/>
    <lineage>
        <taxon>Eukaryota</taxon>
        <taxon>Metazoa</taxon>
        <taxon>Ecdysozoa</taxon>
        <taxon>Arthropoda</taxon>
        <taxon>Hexapoda</taxon>
        <taxon>Insecta</taxon>
        <taxon>Pterygota</taxon>
        <taxon>Neoptera</taxon>
        <taxon>Endopterygota</taxon>
        <taxon>Hymenoptera</taxon>
        <taxon>Apocrita</taxon>
        <taxon>Ichneumonoidea</taxon>
        <taxon>Braconidae</taxon>
        <taxon>Opiinae</taxon>
        <taxon>Fopius</taxon>
    </lineage>
</organism>
<accession>A0A9R1U2H8</accession>
<reference evidence="2" key="1">
    <citation type="submission" date="2015-01" db="EMBL/GenBank/DDBJ databases">
        <title>Transcriptome Assembly of Fopius arisanus.</title>
        <authorList>
            <person name="Geib S."/>
        </authorList>
    </citation>
    <scope>NUCLEOTIDE SEQUENCE</scope>
</reference>
<keyword evidence="3" id="KW-1185">Reference proteome</keyword>
<feature type="compositionally biased region" description="Basic and acidic residues" evidence="1">
    <location>
        <begin position="82"/>
        <end position="93"/>
    </location>
</feature>
<dbReference type="KEGG" id="fas:105267551"/>
<evidence type="ECO:0000256" key="1">
    <source>
        <dbReference type="SAM" id="MobiDB-lite"/>
    </source>
</evidence>
<evidence type="ECO:0000313" key="4">
    <source>
        <dbReference type="RefSeq" id="XP_011304786.1"/>
    </source>
</evidence>
<gene>
    <name evidence="2" type="primary">Klf10</name>
    <name evidence="4" type="synonym">LOC105267551</name>
    <name evidence="2" type="ORF">g.16181</name>
</gene>
<dbReference type="OrthoDB" id="7685821at2759"/>